<gene>
    <name evidence="2" type="ORF">NP233_g9314</name>
</gene>
<feature type="region of interest" description="Disordered" evidence="1">
    <location>
        <begin position="1"/>
        <end position="81"/>
    </location>
</feature>
<evidence type="ECO:0000313" key="3">
    <source>
        <dbReference type="Proteomes" id="UP001213000"/>
    </source>
</evidence>
<dbReference type="Proteomes" id="UP001213000">
    <property type="component" value="Unassembled WGS sequence"/>
</dbReference>
<keyword evidence="3" id="KW-1185">Reference proteome</keyword>
<feature type="region of interest" description="Disordered" evidence="1">
    <location>
        <begin position="356"/>
        <end position="376"/>
    </location>
</feature>
<feature type="compositionally biased region" description="Polar residues" evidence="1">
    <location>
        <begin position="26"/>
        <end position="39"/>
    </location>
</feature>
<comment type="caution">
    <text evidence="2">The sequence shown here is derived from an EMBL/GenBank/DDBJ whole genome shotgun (WGS) entry which is preliminary data.</text>
</comment>
<dbReference type="EMBL" id="JANIEX010000822">
    <property type="protein sequence ID" value="KAJ3562856.1"/>
    <property type="molecule type" value="Genomic_DNA"/>
</dbReference>
<feature type="compositionally biased region" description="Basic and acidic residues" evidence="1">
    <location>
        <begin position="63"/>
        <end position="81"/>
    </location>
</feature>
<sequence length="438" mass="49742">MEDSPTKVVHDHHFINSDSSQDEAPDSNSPSDYDTLNADSDSRRRAVSQGSLRRRKNKSISKPVDHEPHRHSFNHSDHGPSKEISKRAWYEFDFVVVLALISPVGNWLTGGDHIKNLLFVALLIFYLHQIIEVPWELYQKARQRTRPPDLSPSTSEDRYRELAISELRKFELSCLALTAISPFIGASILRYATHHVLGPDSISWFSTGLFVMATGVRPWSHIMDRINQRTEDLHTFIHYPPSSPNHKSASELQENVDLLLDRVDKIERSLIVMKDRLKLTSEDIFDHVDDALASIRNSLQKRQKKWDEQEERFLSMEKSVASLTESASGARSSMMMIPKMTITTAQFILEQFLPSKSPSAQRETGGGRTRYRPRRAPRLSTNSSALLGRLETIQEEGYDGSTSPLKRPLGITVGLLSGFCDVMLAPLRLAIRIIFGWQ</sequence>
<accession>A0AAD5VMC6</accession>
<dbReference type="PANTHER" id="PTHR42032">
    <property type="entry name" value="YALI0E30679P"/>
    <property type="match status" value="1"/>
</dbReference>
<reference evidence="2" key="1">
    <citation type="submission" date="2022-07" db="EMBL/GenBank/DDBJ databases">
        <title>Genome Sequence of Leucocoprinus birnbaumii.</title>
        <authorList>
            <person name="Buettner E."/>
        </authorList>
    </citation>
    <scope>NUCLEOTIDE SEQUENCE</scope>
    <source>
        <strain evidence="2">VT141</strain>
    </source>
</reference>
<proteinExistence type="predicted"/>
<evidence type="ECO:0000313" key="2">
    <source>
        <dbReference type="EMBL" id="KAJ3562856.1"/>
    </source>
</evidence>
<feature type="compositionally biased region" description="Basic and acidic residues" evidence="1">
    <location>
        <begin position="1"/>
        <end position="15"/>
    </location>
</feature>
<protein>
    <submittedName>
        <fullName evidence="2">Uncharacterized protein</fullName>
    </submittedName>
</protein>
<organism evidence="2 3">
    <name type="scientific">Leucocoprinus birnbaumii</name>
    <dbReference type="NCBI Taxonomy" id="56174"/>
    <lineage>
        <taxon>Eukaryota</taxon>
        <taxon>Fungi</taxon>
        <taxon>Dikarya</taxon>
        <taxon>Basidiomycota</taxon>
        <taxon>Agaricomycotina</taxon>
        <taxon>Agaricomycetes</taxon>
        <taxon>Agaricomycetidae</taxon>
        <taxon>Agaricales</taxon>
        <taxon>Agaricineae</taxon>
        <taxon>Agaricaceae</taxon>
        <taxon>Leucocoprinus</taxon>
    </lineage>
</organism>
<dbReference type="AlphaFoldDB" id="A0AAD5VMC6"/>
<evidence type="ECO:0000256" key="1">
    <source>
        <dbReference type="SAM" id="MobiDB-lite"/>
    </source>
</evidence>
<dbReference type="PANTHER" id="PTHR42032:SF1">
    <property type="entry name" value="YALI0E30679P"/>
    <property type="match status" value="1"/>
</dbReference>
<name>A0AAD5VMC6_9AGAR</name>